<dbReference type="AlphaFoldDB" id="A0A7C5SX80"/>
<dbReference type="Gene3D" id="1.10.10.60">
    <property type="entry name" value="Homeodomain-like"/>
    <property type="match status" value="1"/>
</dbReference>
<sequence length="131" mass="15606">MKALFFKGVWNAEELFHLREELFKGRKKFFAEFFLLAYKAFYGEDFYRNRVKVLQAISQKVGIARGTAYEYLRRHLKEEKEELKRRAEELYKQGKTQMEVACLLGVPQQTLSGWLKKGEEEAGAEEHHQRR</sequence>
<dbReference type="EMBL" id="DSAC01000070">
    <property type="protein sequence ID" value="HHO74167.1"/>
    <property type="molecule type" value="Genomic_DNA"/>
</dbReference>
<protein>
    <recommendedName>
        <fullName evidence="2">Insertion element IS150 protein InsJ-like helix-turn-helix domain-containing protein</fullName>
    </recommendedName>
</protein>
<evidence type="ECO:0000259" key="2">
    <source>
        <dbReference type="Pfam" id="PF13518"/>
    </source>
</evidence>
<keyword evidence="1" id="KW-0175">Coiled coil</keyword>
<comment type="caution">
    <text evidence="3">The sequence shown here is derived from an EMBL/GenBank/DDBJ whole genome shotgun (WGS) entry which is preliminary data.</text>
</comment>
<evidence type="ECO:0000256" key="1">
    <source>
        <dbReference type="SAM" id="Coils"/>
    </source>
</evidence>
<feature type="coiled-coil region" evidence="1">
    <location>
        <begin position="69"/>
        <end position="97"/>
    </location>
</feature>
<feature type="domain" description="Insertion element IS150 protein InsJ-like helix-turn-helix" evidence="2">
    <location>
        <begin position="89"/>
        <end position="120"/>
    </location>
</feature>
<name>A0A7C5SX80_9AQUI</name>
<reference evidence="3" key="1">
    <citation type="journal article" date="2020" name="mSystems">
        <title>Genome- and Community-Level Interaction Insights into Carbon Utilization and Element Cycling Functions of Hydrothermarchaeota in Hydrothermal Sediment.</title>
        <authorList>
            <person name="Zhou Z."/>
            <person name="Liu Y."/>
            <person name="Xu W."/>
            <person name="Pan J."/>
            <person name="Luo Z.H."/>
            <person name="Li M."/>
        </authorList>
    </citation>
    <scope>NUCLEOTIDE SEQUENCE [LARGE SCALE GENOMIC DNA]</scope>
    <source>
        <strain evidence="3">SpSt-114</strain>
    </source>
</reference>
<dbReference type="Pfam" id="PF13518">
    <property type="entry name" value="HTH_28"/>
    <property type="match status" value="1"/>
</dbReference>
<dbReference type="InterPro" id="IPR055247">
    <property type="entry name" value="InsJ-like_HTH"/>
</dbReference>
<gene>
    <name evidence="3" type="ORF">ENN04_05935</name>
</gene>
<proteinExistence type="predicted"/>
<organism evidence="3">
    <name type="scientific">Thermocrinis ruber</name>
    <dbReference type="NCBI Taxonomy" id="75906"/>
    <lineage>
        <taxon>Bacteria</taxon>
        <taxon>Pseudomonadati</taxon>
        <taxon>Aquificota</taxon>
        <taxon>Aquificia</taxon>
        <taxon>Aquificales</taxon>
        <taxon>Aquificaceae</taxon>
        <taxon>Thermocrinis</taxon>
    </lineage>
</organism>
<evidence type="ECO:0000313" key="3">
    <source>
        <dbReference type="EMBL" id="HHO74167.1"/>
    </source>
</evidence>
<accession>A0A7C5SX80</accession>